<dbReference type="InterPro" id="IPR036318">
    <property type="entry name" value="FAD-bd_PCMH-like_sf"/>
</dbReference>
<keyword evidence="7" id="KW-0411">Iron-sulfur</keyword>
<dbReference type="SMART" id="SM01008">
    <property type="entry name" value="Ald_Xan_dh_C"/>
    <property type="match status" value="1"/>
</dbReference>
<dbReference type="SUPFAM" id="SSF55447">
    <property type="entry name" value="CO dehydrogenase flavoprotein C-terminal domain-like"/>
    <property type="match status" value="1"/>
</dbReference>
<dbReference type="GO" id="GO:0005506">
    <property type="term" value="F:iron ion binding"/>
    <property type="evidence" value="ECO:0007669"/>
    <property type="project" value="InterPro"/>
</dbReference>
<evidence type="ECO:0000256" key="4">
    <source>
        <dbReference type="ARBA" id="ARBA00022723"/>
    </source>
</evidence>
<dbReference type="AlphaFoldDB" id="A0A164J258"/>
<comment type="cofactor">
    <cofactor evidence="8">
        <name>[2Fe-2S] cluster</name>
        <dbReference type="ChEBI" id="CHEBI:190135"/>
    </cofactor>
</comment>
<dbReference type="InterPro" id="IPR016169">
    <property type="entry name" value="FAD-bd_PCMH_sub2"/>
</dbReference>
<dbReference type="InterPro" id="IPR016208">
    <property type="entry name" value="Ald_Oxase/xanthine_DH-like"/>
</dbReference>
<evidence type="ECO:0000259" key="9">
    <source>
        <dbReference type="PROSITE" id="PS51387"/>
    </source>
</evidence>
<evidence type="ECO:0000313" key="10">
    <source>
        <dbReference type="EMBL" id="KZM69969.1"/>
    </source>
</evidence>
<dbReference type="SMART" id="SM01092">
    <property type="entry name" value="CO_deh_flav_C"/>
    <property type="match status" value="1"/>
</dbReference>
<dbReference type="InterPro" id="IPR036856">
    <property type="entry name" value="Ald_Oxase/Xan_DH_a/b_sf"/>
</dbReference>
<comment type="cofactor">
    <cofactor evidence="1">
        <name>Mo-molybdopterin</name>
        <dbReference type="ChEBI" id="CHEBI:71302"/>
    </cofactor>
</comment>
<dbReference type="InterPro" id="IPR046867">
    <property type="entry name" value="AldOxase/xan_DH_MoCoBD2"/>
</dbReference>
<evidence type="ECO:0000256" key="6">
    <source>
        <dbReference type="ARBA" id="ARBA00023004"/>
    </source>
</evidence>
<dbReference type="InterPro" id="IPR000674">
    <property type="entry name" value="Ald_Oxase/Xan_DH_a/b"/>
</dbReference>
<feature type="domain" description="FAD-binding PCMH-type" evidence="9">
    <location>
        <begin position="591"/>
        <end position="767"/>
    </location>
</feature>
<dbReference type="InterPro" id="IPR008274">
    <property type="entry name" value="AldOxase/xan_DH_MoCoBD1"/>
</dbReference>
<dbReference type="SUPFAM" id="SSF56176">
    <property type="entry name" value="FAD-binding/transporter-associated domain-like"/>
    <property type="match status" value="1"/>
</dbReference>
<dbReference type="Gene3D" id="3.30.365.10">
    <property type="entry name" value="Aldehyde oxidase/xanthine dehydrogenase, molybdopterin binding domain"/>
    <property type="match status" value="4"/>
</dbReference>
<dbReference type="Pfam" id="PF02738">
    <property type="entry name" value="MoCoBD_1"/>
    <property type="match status" value="1"/>
</dbReference>
<dbReference type="Gene3D" id="3.90.1170.50">
    <property type="entry name" value="Aldehyde oxidase/xanthine dehydrogenase, a/b hammerhead"/>
    <property type="match status" value="1"/>
</dbReference>
<dbReference type="STRING" id="455432.AWN90_05045"/>
<accession>A0A164J258</accession>
<dbReference type="Pfam" id="PF00941">
    <property type="entry name" value="FAD_binding_5"/>
    <property type="match status" value="1"/>
</dbReference>
<dbReference type="InterPro" id="IPR037165">
    <property type="entry name" value="AldOxase/xan_DH_Mopterin-bd_sf"/>
</dbReference>
<name>A0A164J258_9NOCA</name>
<gene>
    <name evidence="10" type="ORF">AWN90_05045</name>
</gene>
<dbReference type="PANTHER" id="PTHR11908:SF132">
    <property type="entry name" value="ALDEHYDE OXIDASE 1-RELATED"/>
    <property type="match status" value="1"/>
</dbReference>
<dbReference type="Proteomes" id="UP000076512">
    <property type="component" value="Unassembled WGS sequence"/>
</dbReference>
<dbReference type="Pfam" id="PF01315">
    <property type="entry name" value="Ald_Xan_dh_C"/>
    <property type="match status" value="1"/>
</dbReference>
<dbReference type="GO" id="GO:0071949">
    <property type="term" value="F:FAD binding"/>
    <property type="evidence" value="ECO:0007669"/>
    <property type="project" value="InterPro"/>
</dbReference>
<evidence type="ECO:0000256" key="3">
    <source>
        <dbReference type="ARBA" id="ARBA00022714"/>
    </source>
</evidence>
<evidence type="ECO:0000256" key="5">
    <source>
        <dbReference type="ARBA" id="ARBA00023002"/>
    </source>
</evidence>
<proteinExistence type="predicted"/>
<dbReference type="InterPro" id="IPR016167">
    <property type="entry name" value="FAD-bd_PCMH_sub1"/>
</dbReference>
<organism evidence="10 11">
    <name type="scientific">Nocardia terpenica</name>
    <dbReference type="NCBI Taxonomy" id="455432"/>
    <lineage>
        <taxon>Bacteria</taxon>
        <taxon>Bacillati</taxon>
        <taxon>Actinomycetota</taxon>
        <taxon>Actinomycetes</taxon>
        <taxon>Mycobacteriales</taxon>
        <taxon>Nocardiaceae</taxon>
        <taxon>Nocardia</taxon>
    </lineage>
</organism>
<evidence type="ECO:0000256" key="8">
    <source>
        <dbReference type="ARBA" id="ARBA00034078"/>
    </source>
</evidence>
<keyword evidence="5" id="KW-0560">Oxidoreductase</keyword>
<keyword evidence="11" id="KW-1185">Reference proteome</keyword>
<keyword evidence="6" id="KW-0408">Iron</keyword>
<dbReference type="GO" id="GO:0016491">
    <property type="term" value="F:oxidoreductase activity"/>
    <property type="evidence" value="ECO:0007669"/>
    <property type="project" value="UniProtKB-KW"/>
</dbReference>
<evidence type="ECO:0000256" key="2">
    <source>
        <dbReference type="ARBA" id="ARBA00022505"/>
    </source>
</evidence>
<dbReference type="Gene3D" id="3.30.390.50">
    <property type="entry name" value="CO dehydrogenase flavoprotein, C-terminal domain"/>
    <property type="match status" value="1"/>
</dbReference>
<dbReference type="InterPro" id="IPR016166">
    <property type="entry name" value="FAD-bd_PCMH"/>
</dbReference>
<dbReference type="PANTHER" id="PTHR11908">
    <property type="entry name" value="XANTHINE DEHYDROGENASE"/>
    <property type="match status" value="1"/>
</dbReference>
<sequence length="871" mass="92064">MEQPRRRDGDLLLTGRARYLDDLEPPGTCHVAVLRSPHPHARIRAVAPEAARRCRGVRAVVTGAEALSLAGPLPHFFDPAGVGGKTAEFRVLAVDRVRYVGDPVAAVVAGSRAEAEAACAAIEVDYEILPAVVDLDEALAEGAPRPFDDWDDNVLLRLPYATGDAAAALARSPRVLSDTFHIQRYQAAPLEPRGYLAEWADDGRLSLHASTQNPHLLRTNLAIVFALPEDRIRVVATRLGGGFGHKFNGYAEEALVCLLSRMIGAPVKWVESREEAMLIGAREFTVDLTAGFDDDGRILALRGRIVGNIGSLTPWAGWCMAFPAGATLPGPYLVPDCAMESVAVVTNKAPWNGARGYGKEAPTLALERLVDRIAEHLGLDPVTVRMRNFVPPQAFPYWSMAKRLDSGDYPGALAKVLELADYDELRARQRAAREAGRLLGVGVAFELTPEGGDFAGSFARGYDTSTVRVSPTGAVTVLTGVTSPGTGNETSIAALVAREFGLPAAAVSVVQGDTDSCPHGCADHRAGAPDHAVAVHPARHQGGGGERGRWRGRVRGQCGQRRPAAAGRAGASDAVERPECAARHRVRGARMIRAALRYHRPGTVSAAAELLGERGGEAVVLGGGTMLLPMMQRAEIAARDVIDLRGLELATVADHGGRLEIGAMCTYNELLECAAVARYAPLLTLAASGITGGEQIRNLGTLGGSACFANPASDMPAVLVALGATLRVYGAAGYREIAAADFFRDAFASALAPGEFLVAILVPHSADWYGYRKLKLSAGSWPIVTAAALGDPAGGWLEVTVGAAQAIPVRIDLSVLLGSDGRVDVGEIDALVRDRIEDPWTDVLADGAYRRDVAGAVARRAVTDLIEGPTA</sequence>
<dbReference type="InterPro" id="IPR002346">
    <property type="entry name" value="Mopterin_DH_FAD-bd"/>
</dbReference>
<keyword evidence="2" id="KW-0500">Molybdenum</keyword>
<dbReference type="Gene3D" id="3.30.43.10">
    <property type="entry name" value="Uridine Diphospho-n-acetylenolpyruvylglucosamine Reductase, domain 2"/>
    <property type="match status" value="1"/>
</dbReference>
<dbReference type="Gene3D" id="3.30.465.10">
    <property type="match status" value="1"/>
</dbReference>
<dbReference type="EMBL" id="LWGR01000016">
    <property type="protein sequence ID" value="KZM69969.1"/>
    <property type="molecule type" value="Genomic_DNA"/>
</dbReference>
<evidence type="ECO:0000256" key="7">
    <source>
        <dbReference type="ARBA" id="ARBA00023014"/>
    </source>
</evidence>
<dbReference type="SUPFAM" id="SSF54665">
    <property type="entry name" value="CO dehydrogenase molybdoprotein N-domain-like"/>
    <property type="match status" value="1"/>
</dbReference>
<dbReference type="InterPro" id="IPR036683">
    <property type="entry name" value="CO_DH_flav_C_dom_sf"/>
</dbReference>
<dbReference type="SUPFAM" id="SSF56003">
    <property type="entry name" value="Molybdenum cofactor-binding domain"/>
    <property type="match status" value="1"/>
</dbReference>
<comment type="caution">
    <text evidence="10">The sequence shown here is derived from an EMBL/GenBank/DDBJ whole genome shotgun (WGS) entry which is preliminary data.</text>
</comment>
<dbReference type="GO" id="GO:0051537">
    <property type="term" value="F:2 iron, 2 sulfur cluster binding"/>
    <property type="evidence" value="ECO:0007669"/>
    <property type="project" value="UniProtKB-KW"/>
</dbReference>
<keyword evidence="4" id="KW-0479">Metal-binding</keyword>
<dbReference type="RefSeq" id="WP_067578122.1">
    <property type="nucleotide sequence ID" value="NZ_JABMCZ010000003.1"/>
</dbReference>
<dbReference type="InterPro" id="IPR005107">
    <property type="entry name" value="CO_DH_flav_C"/>
</dbReference>
<protein>
    <recommendedName>
        <fullName evidence="9">FAD-binding PCMH-type domain-containing protein</fullName>
    </recommendedName>
</protein>
<keyword evidence="3" id="KW-0001">2Fe-2S</keyword>
<dbReference type="Pfam" id="PF20256">
    <property type="entry name" value="MoCoBD_2"/>
    <property type="match status" value="1"/>
</dbReference>
<dbReference type="PROSITE" id="PS51387">
    <property type="entry name" value="FAD_PCMH"/>
    <property type="match status" value="1"/>
</dbReference>
<reference evidence="10 11" key="1">
    <citation type="submission" date="2016-04" db="EMBL/GenBank/DDBJ databases">
        <authorList>
            <person name="Evans L.H."/>
            <person name="Alamgir A."/>
            <person name="Owens N."/>
            <person name="Weber N.D."/>
            <person name="Virtaneva K."/>
            <person name="Barbian K."/>
            <person name="Babar A."/>
            <person name="Rosenke K."/>
        </authorList>
    </citation>
    <scope>NUCLEOTIDE SEQUENCE [LARGE SCALE GENOMIC DNA]</scope>
    <source>
        <strain evidence="10 11">IFM 0406</strain>
    </source>
</reference>
<evidence type="ECO:0000313" key="11">
    <source>
        <dbReference type="Proteomes" id="UP000076512"/>
    </source>
</evidence>
<evidence type="ECO:0000256" key="1">
    <source>
        <dbReference type="ARBA" id="ARBA00001924"/>
    </source>
</evidence>